<comment type="similarity">
    <text evidence="1">Belongs to the carotenoid/retinoid oxidoreductase family.</text>
</comment>
<dbReference type="PANTHER" id="PTHR10668">
    <property type="entry name" value="PHYTOENE DEHYDROGENASE"/>
    <property type="match status" value="1"/>
</dbReference>
<evidence type="ECO:0000313" key="2">
    <source>
        <dbReference type="EMBL" id="CAC5377461.1"/>
    </source>
</evidence>
<dbReference type="PANTHER" id="PTHR10668:SF103">
    <property type="entry name" value="PYRIDINE NUCLEOTIDE-DISULFIDE OXIDOREDUCTASE DOMAIN-CONTAINING PROTEIN 2"/>
    <property type="match status" value="1"/>
</dbReference>
<proteinExistence type="inferred from homology"/>
<reference evidence="2 3" key="1">
    <citation type="submission" date="2020-06" db="EMBL/GenBank/DDBJ databases">
        <authorList>
            <person name="Li R."/>
            <person name="Bekaert M."/>
        </authorList>
    </citation>
    <scope>NUCLEOTIDE SEQUENCE [LARGE SCALE GENOMIC DNA]</scope>
    <source>
        <strain evidence="3">wild</strain>
    </source>
</reference>
<dbReference type="SUPFAM" id="SSF51905">
    <property type="entry name" value="FAD/NAD(P)-binding domain"/>
    <property type="match status" value="1"/>
</dbReference>
<dbReference type="Gene3D" id="3.50.50.60">
    <property type="entry name" value="FAD/NAD(P)-binding domain"/>
    <property type="match status" value="1"/>
</dbReference>
<protein>
    <submittedName>
        <fullName evidence="2">Pyridine nucleotide-disulfide oxidoreductase domain-containing protein 2</fullName>
    </submittedName>
</protein>
<evidence type="ECO:0000256" key="1">
    <source>
        <dbReference type="ARBA" id="ARBA00006046"/>
    </source>
</evidence>
<dbReference type="OrthoDB" id="7777654at2759"/>
<gene>
    <name evidence="2" type="ORF">MCOR_13777</name>
</gene>
<dbReference type="InterPro" id="IPR036188">
    <property type="entry name" value="FAD/NAD-bd_sf"/>
</dbReference>
<evidence type="ECO:0000313" key="3">
    <source>
        <dbReference type="Proteomes" id="UP000507470"/>
    </source>
</evidence>
<dbReference type="Pfam" id="PF13450">
    <property type="entry name" value="NAD_binding_8"/>
    <property type="match status" value="1"/>
</dbReference>
<organism evidence="2 3">
    <name type="scientific">Mytilus coruscus</name>
    <name type="common">Sea mussel</name>
    <dbReference type="NCBI Taxonomy" id="42192"/>
    <lineage>
        <taxon>Eukaryota</taxon>
        <taxon>Metazoa</taxon>
        <taxon>Spiralia</taxon>
        <taxon>Lophotrochozoa</taxon>
        <taxon>Mollusca</taxon>
        <taxon>Bivalvia</taxon>
        <taxon>Autobranchia</taxon>
        <taxon>Pteriomorphia</taxon>
        <taxon>Mytilida</taxon>
        <taxon>Mytiloidea</taxon>
        <taxon>Mytilidae</taxon>
        <taxon>Mytilinae</taxon>
        <taxon>Mytilus</taxon>
    </lineage>
</organism>
<name>A0A6J8B248_MYTCO</name>
<dbReference type="AlphaFoldDB" id="A0A6J8B248"/>
<dbReference type="EMBL" id="CACVKT020002377">
    <property type="protein sequence ID" value="CAC5377461.1"/>
    <property type="molecule type" value="Genomic_DNA"/>
</dbReference>
<accession>A0A6J8B248</accession>
<sequence>MIVNFRKLFPSFRKISECSRTFSNVKNDLKTEYDAVVVGAGHNGLVTAAYLQKSGKNVCVLERRHVIGGAAVTEEIVPGFKFSRASYVLSLLRPQIIADLELKKYGLKVYLRDPNSYTPLIKPGGLNGQARSLLLGRDTEENVRQIAQFSKKDAEMFVQYEHMLERIVAAIEPLLDSNPVYLPHVLSSATFKEKLSQLPSLKSLIQSVPSEENDVAAFTELMTAPTTKPVIPSNTLYRKFSGKNRVIMEISHKPKVTRYDICCRLHIYRNLVRMCVLERRHVIGGAAVTEEIVPGFKFSRASYVLSLLRPQIIADLELKKYGLKVYLRDPNSYTPLIKPGGLNGQARSLLLGRDTEENVRQIAQFSKKDAEMFVQYEHMLERIVAAIEPLLDSNPVYLPHVLSSATFKEKLSQLPSLKSLIQSVPSEENDVAAFTELMTAPTTKVCVLFNVIM</sequence>
<keyword evidence="3" id="KW-1185">Reference proteome</keyword>
<dbReference type="Proteomes" id="UP000507470">
    <property type="component" value="Unassembled WGS sequence"/>
</dbReference>